<evidence type="ECO:0000256" key="3">
    <source>
        <dbReference type="ARBA" id="ARBA00022692"/>
    </source>
</evidence>
<feature type="transmembrane region" description="Helical" evidence="7">
    <location>
        <begin position="239"/>
        <end position="260"/>
    </location>
</feature>
<dbReference type="InterPro" id="IPR011701">
    <property type="entry name" value="MFS"/>
</dbReference>
<dbReference type="GO" id="GO:0016020">
    <property type="term" value="C:membrane"/>
    <property type="evidence" value="ECO:0007669"/>
    <property type="project" value="UniProtKB-SubCell"/>
</dbReference>
<evidence type="ECO:0000256" key="6">
    <source>
        <dbReference type="SAM" id="MobiDB-lite"/>
    </source>
</evidence>
<dbReference type="Pfam" id="PF07690">
    <property type="entry name" value="MFS_1"/>
    <property type="match status" value="1"/>
</dbReference>
<feature type="domain" description="Major facilitator superfamily (MFS) profile" evidence="8">
    <location>
        <begin position="29"/>
        <end position="432"/>
    </location>
</feature>
<dbReference type="Gene3D" id="1.20.1250.20">
    <property type="entry name" value="MFS general substrate transporter like domains"/>
    <property type="match status" value="1"/>
</dbReference>
<feature type="transmembrane region" description="Helical" evidence="7">
    <location>
        <begin position="63"/>
        <end position="84"/>
    </location>
</feature>
<feature type="transmembrane region" description="Helical" evidence="7">
    <location>
        <begin position="337"/>
        <end position="358"/>
    </location>
</feature>
<dbReference type="AlphaFoldDB" id="A0A6I4TWF3"/>
<evidence type="ECO:0000256" key="2">
    <source>
        <dbReference type="ARBA" id="ARBA00022448"/>
    </source>
</evidence>
<dbReference type="PANTHER" id="PTHR23505">
    <property type="entry name" value="SPINSTER"/>
    <property type="match status" value="1"/>
</dbReference>
<proteinExistence type="predicted"/>
<comment type="subcellular location">
    <subcellularLocation>
        <location evidence="1">Membrane</location>
        <topology evidence="1">Multi-pass membrane protein</topology>
    </subcellularLocation>
</comment>
<dbReference type="Proteomes" id="UP000469430">
    <property type="component" value="Unassembled WGS sequence"/>
</dbReference>
<dbReference type="EMBL" id="WTYJ01000002">
    <property type="protein sequence ID" value="MXO99549.1"/>
    <property type="molecule type" value="Genomic_DNA"/>
</dbReference>
<reference evidence="9 10" key="1">
    <citation type="submission" date="2019-12" db="EMBL/GenBank/DDBJ databases">
        <title>Genomic-based taxomic classification of the family Erythrobacteraceae.</title>
        <authorList>
            <person name="Xu L."/>
        </authorList>
    </citation>
    <scope>NUCLEOTIDE SEQUENCE [LARGE SCALE GENOMIC DNA]</scope>
    <source>
        <strain evidence="9 10">S36</strain>
    </source>
</reference>
<feature type="transmembrane region" description="Helical" evidence="7">
    <location>
        <begin position="96"/>
        <end position="115"/>
    </location>
</feature>
<comment type="caution">
    <text evidence="9">The sequence shown here is derived from an EMBL/GenBank/DDBJ whole genome shotgun (WGS) entry which is preliminary data.</text>
</comment>
<name>A0A6I4TWF3_9SPHN</name>
<feature type="region of interest" description="Disordered" evidence="6">
    <location>
        <begin position="1"/>
        <end position="21"/>
    </location>
</feature>
<dbReference type="InterPro" id="IPR044770">
    <property type="entry name" value="MFS_spinster-like"/>
</dbReference>
<protein>
    <submittedName>
        <fullName evidence="9">MFS transporter</fullName>
    </submittedName>
</protein>
<dbReference type="OrthoDB" id="7400989at2"/>
<sequence>MGAATGSGLNSSSDDTSGAGSRLPERYRVLLILTLVYAVNVADRFVVSTLIEPIKAAFGLTDAAVGFLTGVAFALCYAFASLPLGLLADRAHRRNMLAVAITVWSLFTALGGLAHNFWHFLIARVGVGLGEAGATPASHSILADYFPASERTIAMSVFAFGIAIGSAMGGIIGGLVSESFGWRSTMLLFALFNLPVLAMLMCLREPARGASDPAPPAPGHAPAARGFAEVARFMRGQRALLHILAGGAIADFAKGGLAWWTPAFLARSHGFTTGGAGLQVGLMSGLGGALVLVAVMLVMVRMMGRDPRWPCRFLAIFSALVTLPGIAAYLVGDSWLALLLLWLFIPFANFHVGPALALLQNLTPSAMRGLVVAIFLFATNMANLALAPQIIGLLSDTLATTLGNPGDALGIALSLSAIAGFWAAWHFHAAIRTLREDITRANGPG</sequence>
<keyword evidence="10" id="KW-1185">Reference proteome</keyword>
<feature type="compositionally biased region" description="Polar residues" evidence="6">
    <location>
        <begin position="7"/>
        <end position="19"/>
    </location>
</feature>
<dbReference type="GO" id="GO:0022857">
    <property type="term" value="F:transmembrane transporter activity"/>
    <property type="evidence" value="ECO:0007669"/>
    <property type="project" value="InterPro"/>
</dbReference>
<keyword evidence="2" id="KW-0813">Transport</keyword>
<evidence type="ECO:0000313" key="10">
    <source>
        <dbReference type="Proteomes" id="UP000469430"/>
    </source>
</evidence>
<feature type="transmembrane region" description="Helical" evidence="7">
    <location>
        <begin position="29"/>
        <end position="51"/>
    </location>
</feature>
<dbReference type="SUPFAM" id="SSF103473">
    <property type="entry name" value="MFS general substrate transporter"/>
    <property type="match status" value="1"/>
</dbReference>
<feature type="transmembrane region" description="Helical" evidence="7">
    <location>
        <begin position="411"/>
        <end position="431"/>
    </location>
</feature>
<dbReference type="CDD" id="cd17328">
    <property type="entry name" value="MFS_spinster_like"/>
    <property type="match status" value="1"/>
</dbReference>
<feature type="transmembrane region" description="Helical" evidence="7">
    <location>
        <begin position="370"/>
        <end position="391"/>
    </location>
</feature>
<keyword evidence="4 7" id="KW-1133">Transmembrane helix</keyword>
<evidence type="ECO:0000313" key="9">
    <source>
        <dbReference type="EMBL" id="MXO99549.1"/>
    </source>
</evidence>
<organism evidence="9 10">
    <name type="scientific">Croceibacterium xixiisoli</name>
    <dbReference type="NCBI Taxonomy" id="1476466"/>
    <lineage>
        <taxon>Bacteria</taxon>
        <taxon>Pseudomonadati</taxon>
        <taxon>Pseudomonadota</taxon>
        <taxon>Alphaproteobacteria</taxon>
        <taxon>Sphingomonadales</taxon>
        <taxon>Erythrobacteraceae</taxon>
        <taxon>Croceibacterium</taxon>
    </lineage>
</organism>
<dbReference type="InterPro" id="IPR020846">
    <property type="entry name" value="MFS_dom"/>
</dbReference>
<evidence type="ECO:0000256" key="4">
    <source>
        <dbReference type="ARBA" id="ARBA00022989"/>
    </source>
</evidence>
<feature type="transmembrane region" description="Helical" evidence="7">
    <location>
        <begin position="312"/>
        <end position="331"/>
    </location>
</feature>
<dbReference type="RefSeq" id="WP_161391262.1">
    <property type="nucleotide sequence ID" value="NZ_JBHSCP010000001.1"/>
</dbReference>
<accession>A0A6I4TWF3</accession>
<gene>
    <name evidence="9" type="ORF">GRI97_11175</name>
</gene>
<feature type="transmembrane region" description="Helical" evidence="7">
    <location>
        <begin position="154"/>
        <end position="176"/>
    </location>
</feature>
<dbReference type="PANTHER" id="PTHR23505:SF79">
    <property type="entry name" value="PROTEIN SPINSTER"/>
    <property type="match status" value="1"/>
</dbReference>
<keyword evidence="3 7" id="KW-0812">Transmembrane</keyword>
<evidence type="ECO:0000256" key="7">
    <source>
        <dbReference type="SAM" id="Phobius"/>
    </source>
</evidence>
<evidence type="ECO:0000259" key="8">
    <source>
        <dbReference type="PROSITE" id="PS50850"/>
    </source>
</evidence>
<feature type="transmembrane region" description="Helical" evidence="7">
    <location>
        <begin position="280"/>
        <end position="300"/>
    </location>
</feature>
<dbReference type="InterPro" id="IPR036259">
    <property type="entry name" value="MFS_trans_sf"/>
</dbReference>
<keyword evidence="5 7" id="KW-0472">Membrane</keyword>
<dbReference type="PROSITE" id="PS50850">
    <property type="entry name" value="MFS"/>
    <property type="match status" value="1"/>
</dbReference>
<evidence type="ECO:0000256" key="1">
    <source>
        <dbReference type="ARBA" id="ARBA00004141"/>
    </source>
</evidence>
<evidence type="ECO:0000256" key="5">
    <source>
        <dbReference type="ARBA" id="ARBA00023136"/>
    </source>
</evidence>